<dbReference type="GO" id="GO:0000166">
    <property type="term" value="F:nucleotide binding"/>
    <property type="evidence" value="ECO:0007669"/>
    <property type="project" value="InterPro"/>
</dbReference>
<evidence type="ECO:0000259" key="2">
    <source>
        <dbReference type="Pfam" id="PF22725"/>
    </source>
</evidence>
<dbReference type="SUPFAM" id="SSF55347">
    <property type="entry name" value="Glyceraldehyde-3-phosphate dehydrogenase-like, C-terminal domain"/>
    <property type="match status" value="1"/>
</dbReference>
<evidence type="ECO:0000259" key="1">
    <source>
        <dbReference type="Pfam" id="PF01408"/>
    </source>
</evidence>
<organism evidence="3 4">
    <name type="scientific">Paenibacillus radicis</name>
    <name type="common">ex Gao et al. 2016</name>
    <dbReference type="NCBI Taxonomy" id="1737354"/>
    <lineage>
        <taxon>Bacteria</taxon>
        <taxon>Bacillati</taxon>
        <taxon>Bacillota</taxon>
        <taxon>Bacilli</taxon>
        <taxon>Bacillales</taxon>
        <taxon>Paenibacillaceae</taxon>
        <taxon>Paenibacillus</taxon>
    </lineage>
</organism>
<name>A0A917H257_9BACL</name>
<dbReference type="RefSeq" id="WP_188888627.1">
    <property type="nucleotide sequence ID" value="NZ_BMHY01000003.1"/>
</dbReference>
<dbReference type="InterPro" id="IPR055170">
    <property type="entry name" value="GFO_IDH_MocA-like_dom"/>
</dbReference>
<feature type="domain" description="GFO/IDH/MocA-like oxidoreductase" evidence="2">
    <location>
        <begin position="138"/>
        <end position="257"/>
    </location>
</feature>
<dbReference type="InterPro" id="IPR051317">
    <property type="entry name" value="Gfo/Idh/MocA_oxidoreduct"/>
</dbReference>
<dbReference type="Pfam" id="PF01408">
    <property type="entry name" value="GFO_IDH_MocA"/>
    <property type="match status" value="1"/>
</dbReference>
<accession>A0A917H257</accession>
<dbReference type="AlphaFoldDB" id="A0A917H257"/>
<gene>
    <name evidence="3" type="ORF">GCM10010918_18110</name>
</gene>
<dbReference type="SUPFAM" id="SSF51735">
    <property type="entry name" value="NAD(P)-binding Rossmann-fold domains"/>
    <property type="match status" value="1"/>
</dbReference>
<dbReference type="PANTHER" id="PTHR43708:SF8">
    <property type="entry name" value="OXIDOREDUCTASE"/>
    <property type="match status" value="1"/>
</dbReference>
<feature type="domain" description="Gfo/Idh/MocA-like oxidoreductase N-terminal" evidence="1">
    <location>
        <begin position="10"/>
        <end position="130"/>
    </location>
</feature>
<evidence type="ECO:0000313" key="3">
    <source>
        <dbReference type="EMBL" id="GGG64433.1"/>
    </source>
</evidence>
<keyword evidence="4" id="KW-1185">Reference proteome</keyword>
<proteinExistence type="predicted"/>
<dbReference type="Gene3D" id="3.30.360.10">
    <property type="entry name" value="Dihydrodipicolinate Reductase, domain 2"/>
    <property type="match status" value="1"/>
</dbReference>
<dbReference type="EMBL" id="BMHY01000003">
    <property type="protein sequence ID" value="GGG64433.1"/>
    <property type="molecule type" value="Genomic_DNA"/>
</dbReference>
<dbReference type="Proteomes" id="UP000600247">
    <property type="component" value="Unassembled WGS sequence"/>
</dbReference>
<protein>
    <submittedName>
        <fullName evidence="3">Oxidoreductase</fullName>
    </submittedName>
</protein>
<reference evidence="3 4" key="1">
    <citation type="journal article" date="2014" name="Int. J. Syst. Evol. Microbiol.">
        <title>Complete genome sequence of Corynebacterium casei LMG S-19264T (=DSM 44701T), isolated from a smear-ripened cheese.</title>
        <authorList>
            <consortium name="US DOE Joint Genome Institute (JGI-PGF)"/>
            <person name="Walter F."/>
            <person name="Albersmeier A."/>
            <person name="Kalinowski J."/>
            <person name="Ruckert C."/>
        </authorList>
    </citation>
    <scope>NUCLEOTIDE SEQUENCE [LARGE SCALE GENOMIC DNA]</scope>
    <source>
        <strain evidence="3 4">CGMCC 1.15286</strain>
    </source>
</reference>
<dbReference type="InterPro" id="IPR036291">
    <property type="entry name" value="NAD(P)-bd_dom_sf"/>
</dbReference>
<dbReference type="PANTHER" id="PTHR43708">
    <property type="entry name" value="CONSERVED EXPRESSED OXIDOREDUCTASE (EUROFUNG)"/>
    <property type="match status" value="1"/>
</dbReference>
<dbReference type="Gene3D" id="3.40.50.720">
    <property type="entry name" value="NAD(P)-binding Rossmann-like Domain"/>
    <property type="match status" value="1"/>
</dbReference>
<dbReference type="InterPro" id="IPR000683">
    <property type="entry name" value="Gfo/Idh/MocA-like_OxRdtase_N"/>
</dbReference>
<sequence length="336" mass="37252">MSAIEGRAVRTAVIGYGGAFNIAKMHADHMLQCGMQFVAVCEMNEERLNQAIGDFPGIRGYATVEELLAQPDIDLVTVITPHNSHYSLGMQVLESGKHCVLEKPMSITAEEGDALVRKAKEKDVMLSVFHNRRWDSWYLTAKQLIAEGRLGDIFAVELHIGGHGHPGHWWRADKSISGGLAYDWGAHYIDWLLGLVPSRMTTVRGFTHKLKWHDVTNEDHMDIFIGFENGTSASLSVSSLAYAPKPNRRILGTKGAIISNGDEEVILYEDVDGKRVETKVTSIPSSWISYYRNIAAHLTQGEELVVKPEQSRRIIAVLDTAGRSAAEGKELTVPFE</sequence>
<comment type="caution">
    <text evidence="3">The sequence shown here is derived from an EMBL/GenBank/DDBJ whole genome shotgun (WGS) entry which is preliminary data.</text>
</comment>
<evidence type="ECO:0000313" key="4">
    <source>
        <dbReference type="Proteomes" id="UP000600247"/>
    </source>
</evidence>
<dbReference type="Pfam" id="PF22725">
    <property type="entry name" value="GFO_IDH_MocA_C3"/>
    <property type="match status" value="1"/>
</dbReference>